<gene>
    <name evidence="1" type="ORF">TBK1r_21230</name>
</gene>
<name>A0ABX5XMH5_9BACT</name>
<organism evidence="1 2">
    <name type="scientific">Stieleria magnilauensis</name>
    <dbReference type="NCBI Taxonomy" id="2527963"/>
    <lineage>
        <taxon>Bacteria</taxon>
        <taxon>Pseudomonadati</taxon>
        <taxon>Planctomycetota</taxon>
        <taxon>Planctomycetia</taxon>
        <taxon>Pirellulales</taxon>
        <taxon>Pirellulaceae</taxon>
        <taxon>Stieleria</taxon>
    </lineage>
</organism>
<accession>A0ABX5XMH5</accession>
<keyword evidence="2" id="KW-1185">Reference proteome</keyword>
<reference evidence="1 2" key="1">
    <citation type="submission" date="2019-02" db="EMBL/GenBank/DDBJ databases">
        <title>Deep-cultivation of Planctomycetes and their phenomic and genomic characterization uncovers novel biology.</title>
        <authorList>
            <person name="Wiegand S."/>
            <person name="Jogler M."/>
            <person name="Boedeker C."/>
            <person name="Pinto D."/>
            <person name="Vollmers J."/>
            <person name="Rivas-Marin E."/>
            <person name="Kohn T."/>
            <person name="Peeters S.H."/>
            <person name="Heuer A."/>
            <person name="Rast P."/>
            <person name="Oberbeckmann S."/>
            <person name="Bunk B."/>
            <person name="Jeske O."/>
            <person name="Meyerdierks A."/>
            <person name="Storesund J.E."/>
            <person name="Kallscheuer N."/>
            <person name="Luecker S."/>
            <person name="Lage O.M."/>
            <person name="Pohl T."/>
            <person name="Merkel B.J."/>
            <person name="Hornburger P."/>
            <person name="Mueller R.-W."/>
            <person name="Bruemmer F."/>
            <person name="Labrenz M."/>
            <person name="Spormann A.M."/>
            <person name="Op den Camp H."/>
            <person name="Overmann J."/>
            <person name="Amann R."/>
            <person name="Jetten M.S.M."/>
            <person name="Mascher T."/>
            <person name="Medema M.H."/>
            <person name="Devos D.P."/>
            <person name="Kaster A.-K."/>
            <person name="Ovreas L."/>
            <person name="Rohde M."/>
            <person name="Galperin M.Y."/>
            <person name="Jogler C."/>
        </authorList>
    </citation>
    <scope>NUCLEOTIDE SEQUENCE [LARGE SCALE GENOMIC DNA]</scope>
    <source>
        <strain evidence="1 2">TBK1r</strain>
    </source>
</reference>
<evidence type="ECO:0000313" key="1">
    <source>
        <dbReference type="EMBL" id="QDV83188.1"/>
    </source>
</evidence>
<dbReference type="Proteomes" id="UP000318081">
    <property type="component" value="Chromosome"/>
</dbReference>
<dbReference type="EMBL" id="CP036432">
    <property type="protein sequence ID" value="QDV83188.1"/>
    <property type="molecule type" value="Genomic_DNA"/>
</dbReference>
<sequence>MHFMTDRARIVRRDFGKLCTGIAAELEVWGLLSRSADADELSVQTGSPLGDSYL</sequence>
<evidence type="ECO:0000313" key="2">
    <source>
        <dbReference type="Proteomes" id="UP000318081"/>
    </source>
</evidence>
<protein>
    <submittedName>
        <fullName evidence="1">Uncharacterized protein</fullName>
    </submittedName>
</protein>
<proteinExistence type="predicted"/>